<protein>
    <recommendedName>
        <fullName evidence="4">Transmembrane protein</fullName>
    </recommendedName>
</protein>
<name>A0AAJ2JC45_STEMA</name>
<keyword evidence="1" id="KW-0812">Transmembrane</keyword>
<keyword evidence="1" id="KW-1133">Transmembrane helix</keyword>
<reference evidence="2" key="1">
    <citation type="submission" date="2023-07" db="EMBL/GenBank/DDBJ databases">
        <title>Comparative genomics of clinical Stenotrophomonas maltophilia isolates reveals regions of diversity which correlate with colonization and persistence in vivo.</title>
        <authorList>
            <person name="Mcdaniel M.S."/>
            <person name="Swords W.E."/>
            <person name="Sumpter N.A."/>
            <person name="Lindgren N.R."/>
            <person name="Billiot C.E."/>
        </authorList>
    </citation>
    <scope>NUCLEOTIDE SEQUENCE</scope>
    <source>
        <strain evidence="2">Ism4</strain>
    </source>
</reference>
<dbReference type="Proteomes" id="UP001251948">
    <property type="component" value="Unassembled WGS sequence"/>
</dbReference>
<evidence type="ECO:0000313" key="2">
    <source>
        <dbReference type="EMBL" id="MDT3468941.1"/>
    </source>
</evidence>
<keyword evidence="1" id="KW-0472">Membrane</keyword>
<organism evidence="2 3">
    <name type="scientific">Stenotrophomonas maltophilia</name>
    <name type="common">Pseudomonas maltophilia</name>
    <name type="synonym">Xanthomonas maltophilia</name>
    <dbReference type="NCBI Taxonomy" id="40324"/>
    <lineage>
        <taxon>Bacteria</taxon>
        <taxon>Pseudomonadati</taxon>
        <taxon>Pseudomonadota</taxon>
        <taxon>Gammaproteobacteria</taxon>
        <taxon>Lysobacterales</taxon>
        <taxon>Lysobacteraceae</taxon>
        <taxon>Stenotrophomonas</taxon>
        <taxon>Stenotrophomonas maltophilia group</taxon>
    </lineage>
</organism>
<feature type="transmembrane region" description="Helical" evidence="1">
    <location>
        <begin position="14"/>
        <end position="38"/>
    </location>
</feature>
<evidence type="ECO:0000256" key="1">
    <source>
        <dbReference type="SAM" id="Phobius"/>
    </source>
</evidence>
<dbReference type="RefSeq" id="WP_312562683.1">
    <property type="nucleotide sequence ID" value="NZ_JAVSKO010000005.1"/>
</dbReference>
<proteinExistence type="predicted"/>
<dbReference type="AlphaFoldDB" id="A0AAJ2JC45"/>
<sequence>MNIFFKVMQVLSWIAGRLLIALFIVLLVLVFLGPAAWIKMGLLVECKHVKNCAAEHGIEYEEAR</sequence>
<comment type="caution">
    <text evidence="2">The sequence shown here is derived from an EMBL/GenBank/DDBJ whole genome shotgun (WGS) entry which is preliminary data.</text>
</comment>
<evidence type="ECO:0000313" key="3">
    <source>
        <dbReference type="Proteomes" id="UP001251948"/>
    </source>
</evidence>
<gene>
    <name evidence="2" type="ORF">ROV92_13205</name>
</gene>
<evidence type="ECO:0008006" key="4">
    <source>
        <dbReference type="Google" id="ProtNLM"/>
    </source>
</evidence>
<dbReference type="EMBL" id="JAVSKO010000005">
    <property type="protein sequence ID" value="MDT3468941.1"/>
    <property type="molecule type" value="Genomic_DNA"/>
</dbReference>
<accession>A0AAJ2JC45</accession>